<keyword evidence="3 5" id="KW-1133">Transmembrane helix</keyword>
<proteinExistence type="predicted"/>
<evidence type="ECO:0000256" key="4">
    <source>
        <dbReference type="ARBA" id="ARBA00023136"/>
    </source>
</evidence>
<evidence type="ECO:0000256" key="2">
    <source>
        <dbReference type="ARBA" id="ARBA00022692"/>
    </source>
</evidence>
<keyword evidence="4 5" id="KW-0472">Membrane</keyword>
<dbReference type="GO" id="GO:0016740">
    <property type="term" value="F:transferase activity"/>
    <property type="evidence" value="ECO:0007669"/>
    <property type="project" value="UniProtKB-ARBA"/>
</dbReference>
<evidence type="ECO:0000313" key="7">
    <source>
        <dbReference type="Proteomes" id="UP001155241"/>
    </source>
</evidence>
<dbReference type="EMBL" id="JAMXLR010000011">
    <property type="protein sequence ID" value="MCO6042787.1"/>
    <property type="molecule type" value="Genomic_DNA"/>
</dbReference>
<evidence type="ECO:0000313" key="6">
    <source>
        <dbReference type="EMBL" id="MCO6042787.1"/>
    </source>
</evidence>
<evidence type="ECO:0000256" key="1">
    <source>
        <dbReference type="ARBA" id="ARBA00004127"/>
    </source>
</evidence>
<dbReference type="Gene3D" id="1.20.120.1630">
    <property type="match status" value="1"/>
</dbReference>
<dbReference type="RefSeq" id="WP_252850887.1">
    <property type="nucleotide sequence ID" value="NZ_JAMXLR010000011.1"/>
</dbReference>
<evidence type="ECO:0000256" key="3">
    <source>
        <dbReference type="ARBA" id="ARBA00022989"/>
    </source>
</evidence>
<sequence length="246" mass="28008">MGIRSEMVRQGNWLFRWRSYLPIVFLIPLAIGIATMRWPFGSYTLHEYCEFVSLAVSVLGVVVRAITVGHTPVGTSGRNTHGQVAQSLNTTGIYATVRHPLYLGNFLIGLGVVMVPAELWLVLVYVLTFWLYYERIMAAEEAYLAEQFGEEFDNWAAVTPAFVPSLWRWNKPSLPFSLRNVLKREYTALALVVLCHSLIETLEHLVIDRTFKFESLWASTLALAVLGYFVLRGLKRHTELLQVEGR</sequence>
<keyword evidence="2 5" id="KW-0812">Transmembrane</keyword>
<gene>
    <name evidence="6" type="ORF">NG895_02600</name>
</gene>
<dbReference type="PANTHER" id="PTHR12714">
    <property type="entry name" value="PROTEIN-S ISOPRENYLCYSTEINE O-METHYLTRANSFERASE"/>
    <property type="match status" value="1"/>
</dbReference>
<dbReference type="Proteomes" id="UP001155241">
    <property type="component" value="Unassembled WGS sequence"/>
</dbReference>
<feature type="transmembrane region" description="Helical" evidence="5">
    <location>
        <begin position="20"/>
        <end position="38"/>
    </location>
</feature>
<dbReference type="PANTHER" id="PTHR12714:SF9">
    <property type="entry name" value="PROTEIN-S-ISOPRENYLCYSTEINE O-METHYLTRANSFERASE"/>
    <property type="match status" value="1"/>
</dbReference>
<evidence type="ECO:0000256" key="5">
    <source>
        <dbReference type="SAM" id="Phobius"/>
    </source>
</evidence>
<accession>A0A9X2F730</accession>
<reference evidence="6" key="1">
    <citation type="submission" date="2022-06" db="EMBL/GenBank/DDBJ databases">
        <title>Aeoliella straminimaris, a novel planctomycete from sediments.</title>
        <authorList>
            <person name="Vitorino I.R."/>
            <person name="Lage O.M."/>
        </authorList>
    </citation>
    <scope>NUCLEOTIDE SEQUENCE</scope>
    <source>
        <strain evidence="6">ICT_H6.2</strain>
    </source>
</reference>
<organism evidence="6 7">
    <name type="scientific">Aeoliella straminimaris</name>
    <dbReference type="NCBI Taxonomy" id="2954799"/>
    <lineage>
        <taxon>Bacteria</taxon>
        <taxon>Pseudomonadati</taxon>
        <taxon>Planctomycetota</taxon>
        <taxon>Planctomycetia</taxon>
        <taxon>Pirellulales</taxon>
        <taxon>Lacipirellulaceae</taxon>
        <taxon>Aeoliella</taxon>
    </lineage>
</organism>
<comment type="caution">
    <text evidence="6">The sequence shown here is derived from an EMBL/GenBank/DDBJ whole genome shotgun (WGS) entry which is preliminary data.</text>
</comment>
<comment type="subcellular location">
    <subcellularLocation>
        <location evidence="1">Endomembrane system</location>
        <topology evidence="1">Multi-pass membrane protein</topology>
    </subcellularLocation>
</comment>
<feature type="transmembrane region" description="Helical" evidence="5">
    <location>
        <begin position="106"/>
        <end position="133"/>
    </location>
</feature>
<dbReference type="AlphaFoldDB" id="A0A9X2F730"/>
<feature type="transmembrane region" description="Helical" evidence="5">
    <location>
        <begin position="213"/>
        <end position="231"/>
    </location>
</feature>
<dbReference type="GO" id="GO:0012505">
    <property type="term" value="C:endomembrane system"/>
    <property type="evidence" value="ECO:0007669"/>
    <property type="project" value="UniProtKB-SubCell"/>
</dbReference>
<keyword evidence="7" id="KW-1185">Reference proteome</keyword>
<name>A0A9X2F730_9BACT</name>
<dbReference type="InterPro" id="IPR007318">
    <property type="entry name" value="Phopholipid_MeTrfase"/>
</dbReference>
<protein>
    <submittedName>
        <fullName evidence="6">Isoprenylcysteine carboxylmethyltransferase family protein</fullName>
    </submittedName>
</protein>
<dbReference type="Pfam" id="PF04191">
    <property type="entry name" value="PEMT"/>
    <property type="match status" value="1"/>
</dbReference>